<accession>A0ABS9X1M9</accession>
<name>A0ABS9X1M9_9GAMM</name>
<evidence type="ECO:0000256" key="1">
    <source>
        <dbReference type="SAM" id="SignalP"/>
    </source>
</evidence>
<dbReference type="Pfam" id="PF09961">
    <property type="entry name" value="DUF2195"/>
    <property type="match status" value="1"/>
</dbReference>
<dbReference type="EMBL" id="JAKKSL010000002">
    <property type="protein sequence ID" value="MCI2284119.1"/>
    <property type="molecule type" value="Genomic_DNA"/>
</dbReference>
<organism evidence="2 3">
    <name type="scientific">Colwellia maritima</name>
    <dbReference type="NCBI Taxonomy" id="2912588"/>
    <lineage>
        <taxon>Bacteria</taxon>
        <taxon>Pseudomonadati</taxon>
        <taxon>Pseudomonadota</taxon>
        <taxon>Gammaproteobacteria</taxon>
        <taxon>Alteromonadales</taxon>
        <taxon>Colwelliaceae</taxon>
        <taxon>Colwellia</taxon>
    </lineage>
</organism>
<dbReference type="RefSeq" id="WP_242286579.1">
    <property type="nucleotide sequence ID" value="NZ_JAKKSL010000002.1"/>
</dbReference>
<comment type="caution">
    <text evidence="2">The sequence shown here is derived from an EMBL/GenBank/DDBJ whole genome shotgun (WGS) entry which is preliminary data.</text>
</comment>
<feature type="signal peptide" evidence="1">
    <location>
        <begin position="1"/>
        <end position="20"/>
    </location>
</feature>
<feature type="chain" id="PRO_5046784444" evidence="1">
    <location>
        <begin position="21"/>
        <end position="125"/>
    </location>
</feature>
<sequence>MAELRYSFLLFFMISACSQATSNTKVSINNQLSNCIKIGNPEVIYKSGIPMLGISHQQLKSTSQCGCKSAISQYSSRLEMDGYKSELLTAKLTFRDKPLIIPLATSKEIIGDYSVLVNFSCALAD</sequence>
<dbReference type="PROSITE" id="PS51257">
    <property type="entry name" value="PROKAR_LIPOPROTEIN"/>
    <property type="match status" value="1"/>
</dbReference>
<evidence type="ECO:0000313" key="2">
    <source>
        <dbReference type="EMBL" id="MCI2284119.1"/>
    </source>
</evidence>
<dbReference type="Proteomes" id="UP001139646">
    <property type="component" value="Unassembled WGS sequence"/>
</dbReference>
<keyword evidence="1" id="KW-0732">Signal</keyword>
<protein>
    <submittedName>
        <fullName evidence="2">DUF2195 family protein</fullName>
    </submittedName>
</protein>
<proteinExistence type="predicted"/>
<dbReference type="InterPro" id="IPR018696">
    <property type="entry name" value="DUF2195"/>
</dbReference>
<gene>
    <name evidence="2" type="ORF">L3081_12910</name>
</gene>
<evidence type="ECO:0000313" key="3">
    <source>
        <dbReference type="Proteomes" id="UP001139646"/>
    </source>
</evidence>
<keyword evidence="3" id="KW-1185">Reference proteome</keyword>
<reference evidence="2" key="1">
    <citation type="submission" date="2022-01" db="EMBL/GenBank/DDBJ databases">
        <title>Colwellia maritima, isolated from seawater.</title>
        <authorList>
            <person name="Kristyanto S."/>
            <person name="Jung J."/>
            <person name="Jeon C.O."/>
        </authorList>
    </citation>
    <scope>NUCLEOTIDE SEQUENCE</scope>
    <source>
        <strain evidence="2">MSW7</strain>
    </source>
</reference>